<proteinExistence type="predicted"/>
<dbReference type="RefSeq" id="WP_036737769.1">
    <property type="nucleotide sequence ID" value="NZ_FOJO01000002.1"/>
</dbReference>
<feature type="transmembrane region" description="Helical" evidence="1">
    <location>
        <begin position="68"/>
        <end position="86"/>
    </location>
</feature>
<feature type="transmembrane region" description="Helical" evidence="1">
    <location>
        <begin position="6"/>
        <end position="25"/>
    </location>
</feature>
<dbReference type="Pfam" id="PF10080">
    <property type="entry name" value="FtrD-like"/>
    <property type="match status" value="1"/>
</dbReference>
<feature type="transmembrane region" description="Helical" evidence="1">
    <location>
        <begin position="166"/>
        <end position="192"/>
    </location>
</feature>
<evidence type="ECO:0000313" key="6">
    <source>
        <dbReference type="Proteomes" id="UP000029846"/>
    </source>
</evidence>
<dbReference type="eggNOG" id="COG4393">
    <property type="taxonomic scope" value="Bacteria"/>
</dbReference>
<evidence type="ECO:0000259" key="2">
    <source>
        <dbReference type="Pfam" id="PF04945"/>
    </source>
</evidence>
<dbReference type="STRING" id="376733.SAMN04487972_102298"/>
<dbReference type="Proteomes" id="UP000029846">
    <property type="component" value="Unassembled WGS sequence"/>
</dbReference>
<dbReference type="OrthoDB" id="344729at2"/>
<feature type="domain" description="YHS" evidence="2">
    <location>
        <begin position="419"/>
        <end position="464"/>
    </location>
</feature>
<protein>
    <submittedName>
        <fullName evidence="5">Uncharacterized membrane protein</fullName>
    </submittedName>
</protein>
<feature type="transmembrane region" description="Helical" evidence="1">
    <location>
        <begin position="212"/>
        <end position="229"/>
    </location>
</feature>
<reference evidence="4 6" key="2">
    <citation type="submission" date="2014-10" db="EMBL/GenBank/DDBJ databases">
        <title>Paracoccus sanguinis sp. nov., isolated from clinical specimens of New York State patients.</title>
        <authorList>
            <person name="Mingle L.A."/>
            <person name="Cole J.A."/>
            <person name="Lapierre P."/>
            <person name="Musser K.A."/>
        </authorList>
    </citation>
    <scope>NUCLEOTIDE SEQUENCE [LARGE SCALE GENOMIC DNA]</scope>
    <source>
        <strain evidence="4 6">JCM 14014</strain>
    </source>
</reference>
<feature type="transmembrane region" description="Helical" evidence="1">
    <location>
        <begin position="93"/>
        <end position="112"/>
    </location>
</feature>
<dbReference type="InterPro" id="IPR007029">
    <property type="entry name" value="YHS_dom"/>
</dbReference>
<dbReference type="Proteomes" id="UP000182312">
    <property type="component" value="Unassembled WGS sequence"/>
</dbReference>
<dbReference type="AlphaFoldDB" id="A0A099F834"/>
<dbReference type="EMBL" id="JRKN01000001">
    <property type="protein sequence ID" value="KGJ06659.1"/>
    <property type="molecule type" value="Genomic_DNA"/>
</dbReference>
<dbReference type="eggNOG" id="COG3350">
    <property type="taxonomic scope" value="Bacteria"/>
</dbReference>
<keyword evidence="1" id="KW-0472">Membrane</keyword>
<evidence type="ECO:0000313" key="7">
    <source>
        <dbReference type="Proteomes" id="UP000182312"/>
    </source>
</evidence>
<sequence length="478" mass="50276">MSVYLAQIIASFLPAVLIAGLLFALAPGGPGARGWRIVGPALVLGLAAGWAAHRWALAGGVGVATRSVIEIAALAALAAGLALAGFARHRPGLYVAGSIAVAALLAMQGMYAFRAGTEDQVFTSTAVLNTDIILNTAAVLAGAVAMSGLALALAHIGRAVPRLSAAALLVASALPALAWGADLMLAGLQTGMLAVSSTRISIVAKAGAYDDYLTYALLVLPAVLAAAFWRRTRATVPQAAGNRAERRKVRARALTEARWMRATLGIAVALVASLLYYDLYASQPPRLSAAAPAVPDSNGEVRIAIDSVADGGLYRYAYITSDGHRVRFFLINLYDADHVRIGVVFDACMICGDTGYIQDGNEVICISCNVRIFVPSIGKAGGCNPIPMDHVVEGSEIVIARAALEDGAMYFSEIVEIEVTDPVTGGTLLNTEAKYRYEFDGRTYFFETSESYETFKASPETYAGSAEARLRQRAGERV</sequence>
<accession>A0A099F834</accession>
<dbReference type="EMBL" id="FOJO01000002">
    <property type="protein sequence ID" value="SFA42381.1"/>
    <property type="molecule type" value="Genomic_DNA"/>
</dbReference>
<feature type="domain" description="Membrane iron-sulfur containing protein FtrD-like" evidence="3">
    <location>
        <begin position="308"/>
        <end position="411"/>
    </location>
</feature>
<feature type="transmembrane region" description="Helical" evidence="1">
    <location>
        <begin position="259"/>
        <end position="277"/>
    </location>
</feature>
<organism evidence="4 6">
    <name type="scientific">Paracoccus halophilus</name>
    <dbReference type="NCBI Taxonomy" id="376733"/>
    <lineage>
        <taxon>Bacteria</taxon>
        <taxon>Pseudomonadati</taxon>
        <taxon>Pseudomonadota</taxon>
        <taxon>Alphaproteobacteria</taxon>
        <taxon>Rhodobacterales</taxon>
        <taxon>Paracoccaceae</taxon>
        <taxon>Paracoccus</taxon>
    </lineage>
</organism>
<name>A0A099F834_9RHOB</name>
<keyword evidence="1" id="KW-1133">Transmembrane helix</keyword>
<evidence type="ECO:0000313" key="5">
    <source>
        <dbReference type="EMBL" id="SFA42381.1"/>
    </source>
</evidence>
<keyword evidence="1" id="KW-0812">Transmembrane</keyword>
<dbReference type="Pfam" id="PF04945">
    <property type="entry name" value="YHS"/>
    <property type="match status" value="1"/>
</dbReference>
<keyword evidence="6" id="KW-1185">Reference proteome</keyword>
<gene>
    <name evidence="4" type="ORF">IT41_00290</name>
    <name evidence="5" type="ORF">SAMN04487972_102298</name>
</gene>
<evidence type="ECO:0000259" key="3">
    <source>
        <dbReference type="Pfam" id="PF10080"/>
    </source>
</evidence>
<evidence type="ECO:0000313" key="4">
    <source>
        <dbReference type="EMBL" id="KGJ06659.1"/>
    </source>
</evidence>
<feature type="transmembrane region" description="Helical" evidence="1">
    <location>
        <begin position="132"/>
        <end position="154"/>
    </location>
</feature>
<dbReference type="InterPro" id="IPR018758">
    <property type="entry name" value="FtrD-like"/>
</dbReference>
<reference evidence="5 7" key="3">
    <citation type="submission" date="2016-10" db="EMBL/GenBank/DDBJ databases">
        <authorList>
            <person name="de Groot N.N."/>
        </authorList>
    </citation>
    <scope>NUCLEOTIDE SEQUENCE [LARGE SCALE GENOMIC DNA]</scope>
    <source>
        <strain evidence="5 7">CGMCC 1.6117</strain>
    </source>
</reference>
<evidence type="ECO:0000256" key="1">
    <source>
        <dbReference type="SAM" id="Phobius"/>
    </source>
</evidence>
<reference evidence="4 6" key="1">
    <citation type="submission" date="2014-09" db="EMBL/GenBank/DDBJ databases">
        <authorList>
            <person name="McGinnis J.M."/>
            <person name="Wolfgang W.J."/>
        </authorList>
    </citation>
    <scope>NUCLEOTIDE SEQUENCE [LARGE SCALE GENOMIC DNA]</scope>
    <source>
        <strain evidence="4 6">JCM 14014</strain>
    </source>
</reference>
<feature type="transmembrane region" description="Helical" evidence="1">
    <location>
        <begin position="37"/>
        <end position="56"/>
    </location>
</feature>